<proteinExistence type="inferred from homology"/>
<evidence type="ECO:0000256" key="5">
    <source>
        <dbReference type="ARBA" id="ARBA00022490"/>
    </source>
</evidence>
<evidence type="ECO:0000313" key="21">
    <source>
        <dbReference type="Proteomes" id="UP000008672"/>
    </source>
</evidence>
<dbReference type="FunFam" id="2.20.100.10:FF:000046">
    <property type="entry name" value="Cellular communication network factor 4"/>
    <property type="match status" value="1"/>
</dbReference>
<dbReference type="PROSITE" id="PS01208">
    <property type="entry name" value="VWFC_1"/>
    <property type="match status" value="1"/>
</dbReference>
<evidence type="ECO:0000256" key="13">
    <source>
        <dbReference type="ARBA" id="ARBA00039944"/>
    </source>
</evidence>
<dbReference type="InterPro" id="IPR043973">
    <property type="entry name" value="TSP1_CCN"/>
</dbReference>
<name>H3ACJ0_LATCH</name>
<dbReference type="InterPro" id="IPR001007">
    <property type="entry name" value="VWF_dom"/>
</dbReference>
<keyword evidence="21" id="KW-1185">Reference proteome</keyword>
<keyword evidence="11" id="KW-1015">Disulfide bond</keyword>
<dbReference type="InterPro" id="IPR050941">
    <property type="entry name" value="CCN"/>
</dbReference>
<evidence type="ECO:0000256" key="2">
    <source>
        <dbReference type="ARBA" id="ARBA00004610"/>
    </source>
</evidence>
<sequence length="348" mass="38510">FPDSSLTELTSAFTLHVALCNSDVKAEDCPFPCRCSSRPVHCSLGTSLILDSCGCCMVCAAQLGDPCSRLAPCDHHKGLYCDRSSEVSGNAGICLAHEGATCDLGGVVYRTGERFQPSCKYQCTCMDGAIGCVPLCSDDVRLPSPNCPFPHRVKIPGQCCEQWICDQSSKENRFESAMTIYRVVPAYSPDLNSDQRNCIAQTTDWSACSASCGMGLSTRITNDNKECRLEKQRRLCMVRPCYLQLEKIIKRGRKCVRTPKPLKGMRFKFSGCTSVRMYRPKFCGVCTDSRCCTPHTTATLDVKFACPDGDPFIRKMMFIKTCSCHEDCPQDNDIFQATQRRNLIGDCA</sequence>
<keyword evidence="5" id="KW-0963">Cytoplasm</keyword>
<evidence type="ECO:0000256" key="6">
    <source>
        <dbReference type="ARBA" id="ARBA00022525"/>
    </source>
</evidence>
<comment type="caution">
    <text evidence="16">Lacks conserved residue(s) required for the propagation of feature annotation.</text>
</comment>
<keyword evidence="9" id="KW-0965">Cell junction</keyword>
<dbReference type="Pfam" id="PF00219">
    <property type="entry name" value="IGFBP"/>
    <property type="match status" value="1"/>
</dbReference>
<dbReference type="SMART" id="SM00121">
    <property type="entry name" value="IB"/>
    <property type="match status" value="1"/>
</dbReference>
<keyword evidence="6" id="KW-0964">Secreted</keyword>
<evidence type="ECO:0000259" key="17">
    <source>
        <dbReference type="PROSITE" id="PS01225"/>
    </source>
</evidence>
<accession>H3ACJ0</accession>
<dbReference type="GO" id="GO:0005921">
    <property type="term" value="C:gap junction"/>
    <property type="evidence" value="ECO:0007669"/>
    <property type="project" value="UniProtKB-SubCell"/>
</dbReference>
<dbReference type="PROSITE" id="PS50092">
    <property type="entry name" value="TSP1"/>
    <property type="match status" value="1"/>
</dbReference>
<evidence type="ECO:0000256" key="3">
    <source>
        <dbReference type="ARBA" id="ARBA00004613"/>
    </source>
</evidence>
<dbReference type="SMART" id="SM00214">
    <property type="entry name" value="VWC"/>
    <property type="match status" value="1"/>
</dbReference>
<dbReference type="InterPro" id="IPR000884">
    <property type="entry name" value="TSP1_rpt"/>
</dbReference>
<keyword evidence="8" id="KW-0303">Gap junction</keyword>
<dbReference type="SMART" id="SM00041">
    <property type="entry name" value="CT"/>
    <property type="match status" value="1"/>
</dbReference>
<evidence type="ECO:0000256" key="10">
    <source>
        <dbReference type="ARBA" id="ARBA00023030"/>
    </source>
</evidence>
<feature type="domain" description="VWFC" evidence="18">
    <location>
        <begin position="100"/>
        <end position="166"/>
    </location>
</feature>
<evidence type="ECO:0000256" key="15">
    <source>
        <dbReference type="ARBA" id="ARBA00077787"/>
    </source>
</evidence>
<dbReference type="OMA" id="CTPHATI"/>
<evidence type="ECO:0000256" key="11">
    <source>
        <dbReference type="ARBA" id="ARBA00023157"/>
    </source>
</evidence>
<dbReference type="InParanoid" id="H3ACJ0"/>
<dbReference type="Pfam" id="PF19035">
    <property type="entry name" value="TSP1_CCN"/>
    <property type="match status" value="1"/>
</dbReference>
<evidence type="ECO:0000256" key="7">
    <source>
        <dbReference type="ARBA" id="ARBA00022729"/>
    </source>
</evidence>
<dbReference type="InterPro" id="IPR009030">
    <property type="entry name" value="Growth_fac_rcpt_cys_sf"/>
</dbReference>
<dbReference type="EMBL" id="AFYH01161187">
    <property type="status" value="NOT_ANNOTATED_CDS"/>
    <property type="molecule type" value="Genomic_DNA"/>
</dbReference>
<dbReference type="GO" id="GO:0005178">
    <property type="term" value="F:integrin binding"/>
    <property type="evidence" value="ECO:0007669"/>
    <property type="project" value="TreeGrafter"/>
</dbReference>
<evidence type="ECO:0000256" key="4">
    <source>
        <dbReference type="ARBA" id="ARBA00008125"/>
    </source>
</evidence>
<dbReference type="STRING" id="7897.ENSLACP00000007361"/>
<dbReference type="InterPro" id="IPR036383">
    <property type="entry name" value="TSP1_rpt_sf"/>
</dbReference>
<evidence type="ECO:0000256" key="8">
    <source>
        <dbReference type="ARBA" id="ARBA00022868"/>
    </source>
</evidence>
<evidence type="ECO:0000256" key="9">
    <source>
        <dbReference type="ARBA" id="ARBA00022949"/>
    </source>
</evidence>
<dbReference type="PROSITE" id="PS01225">
    <property type="entry name" value="CTCK_2"/>
    <property type="match status" value="1"/>
</dbReference>
<dbReference type="GO" id="GO:0008083">
    <property type="term" value="F:growth factor activity"/>
    <property type="evidence" value="ECO:0007669"/>
    <property type="project" value="UniProtKB-KW"/>
</dbReference>
<evidence type="ECO:0000256" key="16">
    <source>
        <dbReference type="PROSITE-ProRule" id="PRU00039"/>
    </source>
</evidence>
<dbReference type="Pfam" id="PF00007">
    <property type="entry name" value="Cys_knot"/>
    <property type="match status" value="1"/>
</dbReference>
<organism evidence="20 21">
    <name type="scientific">Latimeria chalumnae</name>
    <name type="common">Coelacanth</name>
    <dbReference type="NCBI Taxonomy" id="7897"/>
    <lineage>
        <taxon>Eukaryota</taxon>
        <taxon>Metazoa</taxon>
        <taxon>Chordata</taxon>
        <taxon>Craniata</taxon>
        <taxon>Vertebrata</taxon>
        <taxon>Euteleostomi</taxon>
        <taxon>Coelacanthiformes</taxon>
        <taxon>Coelacanthidae</taxon>
        <taxon>Latimeria</taxon>
    </lineage>
</organism>
<dbReference type="GO" id="GO:0007155">
    <property type="term" value="P:cell adhesion"/>
    <property type="evidence" value="ECO:0007669"/>
    <property type="project" value="TreeGrafter"/>
</dbReference>
<dbReference type="Gene3D" id="2.20.100.10">
    <property type="entry name" value="Thrombospondin type-1 (TSP1) repeat"/>
    <property type="match status" value="1"/>
</dbReference>
<dbReference type="GO" id="GO:0031012">
    <property type="term" value="C:extracellular matrix"/>
    <property type="evidence" value="ECO:0007669"/>
    <property type="project" value="TreeGrafter"/>
</dbReference>
<keyword evidence="7" id="KW-0732">Signal</keyword>
<dbReference type="Ensembl" id="ENSLACT00000007422.1">
    <property type="protein sequence ID" value="ENSLACP00000007361.1"/>
    <property type="gene ID" value="ENSLACG00000006532.1"/>
</dbReference>
<comment type="similarity">
    <text evidence="4">Belongs to the CCN family.</text>
</comment>
<comment type="subcellular location">
    <subcellularLocation>
        <location evidence="2">Cell junction</location>
        <location evidence="2">Gap junction</location>
    </subcellularLocation>
    <subcellularLocation>
        <location evidence="1">Cytoplasm</location>
    </subcellularLocation>
    <subcellularLocation>
        <location evidence="3">Secreted</location>
    </subcellularLocation>
</comment>
<dbReference type="SUPFAM" id="SSF57184">
    <property type="entry name" value="Growth factor receptor domain"/>
    <property type="match status" value="1"/>
</dbReference>
<keyword evidence="10" id="KW-0339">Growth factor</keyword>
<evidence type="ECO:0000256" key="1">
    <source>
        <dbReference type="ARBA" id="ARBA00004496"/>
    </source>
</evidence>
<dbReference type="AlphaFoldDB" id="H3ACJ0"/>
<protein>
    <recommendedName>
        <fullName evidence="13">CCN family member 3</fullName>
    </recommendedName>
    <alternativeName>
        <fullName evidence="14">Cellular communication network factor 3</fullName>
    </alternativeName>
    <alternativeName>
        <fullName evidence="15">Protein NOV homolog</fullName>
    </alternativeName>
</protein>
<dbReference type="Pfam" id="PF00093">
    <property type="entry name" value="VWC"/>
    <property type="match status" value="1"/>
</dbReference>
<reference evidence="20" key="3">
    <citation type="submission" date="2025-09" db="UniProtKB">
        <authorList>
            <consortium name="Ensembl"/>
        </authorList>
    </citation>
    <scope>IDENTIFICATION</scope>
</reference>
<evidence type="ECO:0000256" key="12">
    <source>
        <dbReference type="ARBA" id="ARBA00023180"/>
    </source>
</evidence>
<dbReference type="PROSITE" id="PS50184">
    <property type="entry name" value="VWFC_2"/>
    <property type="match status" value="1"/>
</dbReference>
<dbReference type="InterPro" id="IPR012395">
    <property type="entry name" value="IGFBP_CNN"/>
</dbReference>
<dbReference type="eggNOG" id="ENOG502RXBC">
    <property type="taxonomic scope" value="Eukaryota"/>
</dbReference>
<dbReference type="PROSITE" id="PS51323">
    <property type="entry name" value="IGFBP_N_2"/>
    <property type="match status" value="1"/>
</dbReference>
<dbReference type="GeneTree" id="ENSGT00940000155019"/>
<dbReference type="GO" id="GO:0005615">
    <property type="term" value="C:extracellular space"/>
    <property type="evidence" value="ECO:0007669"/>
    <property type="project" value="TreeGrafter"/>
</dbReference>
<keyword evidence="12" id="KW-0325">Glycoprotein</keyword>
<reference evidence="21" key="1">
    <citation type="submission" date="2011-08" db="EMBL/GenBank/DDBJ databases">
        <title>The draft genome of Latimeria chalumnae.</title>
        <authorList>
            <person name="Di Palma F."/>
            <person name="Alfoldi J."/>
            <person name="Johnson J."/>
            <person name="Berlin A."/>
            <person name="Gnerre S."/>
            <person name="Jaffe D."/>
            <person name="MacCallum I."/>
            <person name="Young S."/>
            <person name="Walker B.J."/>
            <person name="Lander E."/>
            <person name="Lindblad-Toh K."/>
        </authorList>
    </citation>
    <scope>NUCLEOTIDE SEQUENCE [LARGE SCALE GENOMIC DNA]</scope>
    <source>
        <strain evidence="21">Wild caught</strain>
    </source>
</reference>
<dbReference type="GO" id="GO:0008201">
    <property type="term" value="F:heparin binding"/>
    <property type="evidence" value="ECO:0007669"/>
    <property type="project" value="TreeGrafter"/>
</dbReference>
<dbReference type="PANTHER" id="PTHR11348:SF37">
    <property type="entry name" value="CONNECTIVE TISSUE GROWTH FACTOR"/>
    <property type="match status" value="1"/>
</dbReference>
<dbReference type="GO" id="GO:0005737">
    <property type="term" value="C:cytoplasm"/>
    <property type="evidence" value="ECO:0007669"/>
    <property type="project" value="UniProtKB-SubCell"/>
</dbReference>
<dbReference type="PIRSF" id="PIRSF036495">
    <property type="entry name" value="IGFBP_rP_CNN"/>
    <property type="match status" value="1"/>
</dbReference>
<dbReference type="InterPro" id="IPR006207">
    <property type="entry name" value="Cys_knot_C"/>
</dbReference>
<dbReference type="SUPFAM" id="SSF57603">
    <property type="entry name" value="FnI-like domain"/>
    <property type="match status" value="1"/>
</dbReference>
<feature type="domain" description="CTCK" evidence="17">
    <location>
        <begin position="255"/>
        <end position="329"/>
    </location>
</feature>
<dbReference type="InterPro" id="IPR006208">
    <property type="entry name" value="Glyco_hormone_CN"/>
</dbReference>
<dbReference type="Proteomes" id="UP000008672">
    <property type="component" value="Unassembled WGS sequence"/>
</dbReference>
<reference evidence="20" key="2">
    <citation type="submission" date="2025-08" db="UniProtKB">
        <authorList>
            <consortium name="Ensembl"/>
        </authorList>
    </citation>
    <scope>IDENTIFICATION</scope>
</reference>
<dbReference type="SUPFAM" id="SSF82895">
    <property type="entry name" value="TSP-1 type 1 repeat"/>
    <property type="match status" value="1"/>
</dbReference>
<evidence type="ECO:0000256" key="14">
    <source>
        <dbReference type="ARBA" id="ARBA00042352"/>
    </source>
</evidence>
<feature type="domain" description="IGFBP N-terminal" evidence="19">
    <location>
        <begin position="25"/>
        <end position="97"/>
    </location>
</feature>
<evidence type="ECO:0000259" key="19">
    <source>
        <dbReference type="PROSITE" id="PS51323"/>
    </source>
</evidence>
<dbReference type="GO" id="GO:0045597">
    <property type="term" value="P:positive regulation of cell differentiation"/>
    <property type="evidence" value="ECO:0007669"/>
    <property type="project" value="TreeGrafter"/>
</dbReference>
<evidence type="ECO:0000313" key="20">
    <source>
        <dbReference type="Ensembl" id="ENSLACP00000007361.1"/>
    </source>
</evidence>
<dbReference type="SMART" id="SM00209">
    <property type="entry name" value="TSP1"/>
    <property type="match status" value="1"/>
</dbReference>
<dbReference type="HOGENOM" id="CLU_063247_1_0_1"/>
<dbReference type="PANTHER" id="PTHR11348">
    <property type="entry name" value="CONNECTIVE TISSUE GROWTH FACTOR-RELATED"/>
    <property type="match status" value="1"/>
</dbReference>
<dbReference type="PROSITE" id="PS01185">
    <property type="entry name" value="CTCK_1"/>
    <property type="match status" value="1"/>
</dbReference>
<dbReference type="InterPro" id="IPR000867">
    <property type="entry name" value="IGFBP-like"/>
</dbReference>
<dbReference type="GO" id="GO:0051239">
    <property type="term" value="P:regulation of multicellular organismal process"/>
    <property type="evidence" value="ECO:0007669"/>
    <property type="project" value="UniProtKB-ARBA"/>
</dbReference>
<evidence type="ECO:0000259" key="18">
    <source>
        <dbReference type="PROSITE" id="PS50184"/>
    </source>
</evidence>